<evidence type="ECO:0000256" key="5">
    <source>
        <dbReference type="ARBA" id="ARBA00022857"/>
    </source>
</evidence>
<evidence type="ECO:0000256" key="4">
    <source>
        <dbReference type="ARBA" id="ARBA00022563"/>
    </source>
</evidence>
<evidence type="ECO:0000256" key="3">
    <source>
        <dbReference type="ARBA" id="ARBA00012856"/>
    </source>
</evidence>
<dbReference type="GO" id="GO:0046452">
    <property type="term" value="P:dihydrofolate metabolic process"/>
    <property type="evidence" value="ECO:0007669"/>
    <property type="project" value="TreeGrafter"/>
</dbReference>
<evidence type="ECO:0000313" key="9">
    <source>
        <dbReference type="EMBL" id="KKW34786.1"/>
    </source>
</evidence>
<dbReference type="InterPro" id="IPR001796">
    <property type="entry name" value="DHFR_dom"/>
</dbReference>
<dbReference type="InterPro" id="IPR012259">
    <property type="entry name" value="DHFR"/>
</dbReference>
<evidence type="ECO:0000259" key="8">
    <source>
        <dbReference type="PROSITE" id="PS51330"/>
    </source>
</evidence>
<dbReference type="PANTHER" id="PTHR48069">
    <property type="entry name" value="DIHYDROFOLATE REDUCTASE"/>
    <property type="match status" value="1"/>
</dbReference>
<dbReference type="SUPFAM" id="SSF53597">
    <property type="entry name" value="Dihydrofolate reductase-like"/>
    <property type="match status" value="1"/>
</dbReference>
<dbReference type="GO" id="GO:0005829">
    <property type="term" value="C:cytosol"/>
    <property type="evidence" value="ECO:0007669"/>
    <property type="project" value="TreeGrafter"/>
</dbReference>
<comment type="similarity">
    <text evidence="2 7">Belongs to the dihydrofolate reductase family.</text>
</comment>
<dbReference type="Proteomes" id="UP000033865">
    <property type="component" value="Unassembled WGS sequence"/>
</dbReference>
<protein>
    <recommendedName>
        <fullName evidence="3">dihydrofolate reductase</fullName>
        <ecNumber evidence="3">1.5.1.3</ecNumber>
    </recommendedName>
</protein>
<dbReference type="GO" id="GO:0004146">
    <property type="term" value="F:dihydrofolate reductase activity"/>
    <property type="evidence" value="ECO:0007669"/>
    <property type="project" value="UniProtKB-EC"/>
</dbReference>
<dbReference type="GO" id="GO:0050661">
    <property type="term" value="F:NADP binding"/>
    <property type="evidence" value="ECO:0007669"/>
    <property type="project" value="InterPro"/>
</dbReference>
<proteinExistence type="inferred from homology"/>
<evidence type="ECO:0000256" key="6">
    <source>
        <dbReference type="ARBA" id="ARBA00023002"/>
    </source>
</evidence>
<comment type="caution">
    <text evidence="9">The sequence shown here is derived from an EMBL/GenBank/DDBJ whole genome shotgun (WGS) entry which is preliminary data.</text>
</comment>
<reference evidence="9 10" key="1">
    <citation type="journal article" date="2015" name="Nature">
        <title>rRNA introns, odd ribosomes, and small enigmatic genomes across a large radiation of phyla.</title>
        <authorList>
            <person name="Brown C.T."/>
            <person name="Hug L.A."/>
            <person name="Thomas B.C."/>
            <person name="Sharon I."/>
            <person name="Castelle C.J."/>
            <person name="Singh A."/>
            <person name="Wilkins M.J."/>
            <person name="Williams K.H."/>
            <person name="Banfield J.F."/>
        </authorList>
    </citation>
    <scope>NUCLEOTIDE SEQUENCE [LARGE SCALE GENOMIC DNA]</scope>
</reference>
<keyword evidence="5" id="KW-0521">NADP</keyword>
<dbReference type="UniPathway" id="UPA00077">
    <property type="reaction ID" value="UER00158"/>
</dbReference>
<evidence type="ECO:0000256" key="1">
    <source>
        <dbReference type="ARBA" id="ARBA00004903"/>
    </source>
</evidence>
<dbReference type="Gene3D" id="3.40.430.10">
    <property type="entry name" value="Dihydrofolate Reductase, subunit A"/>
    <property type="match status" value="1"/>
</dbReference>
<gene>
    <name evidence="9" type="ORF">UY82_C0059G0007</name>
</gene>
<dbReference type="GO" id="GO:0046655">
    <property type="term" value="P:folic acid metabolic process"/>
    <property type="evidence" value="ECO:0007669"/>
    <property type="project" value="TreeGrafter"/>
</dbReference>
<keyword evidence="6" id="KW-0560">Oxidoreductase</keyword>
<dbReference type="PANTHER" id="PTHR48069:SF3">
    <property type="entry name" value="DIHYDROFOLATE REDUCTASE"/>
    <property type="match status" value="1"/>
</dbReference>
<evidence type="ECO:0000256" key="7">
    <source>
        <dbReference type="RuleBase" id="RU004474"/>
    </source>
</evidence>
<dbReference type="EMBL" id="LCRN01000059">
    <property type="protein sequence ID" value="KKW34786.1"/>
    <property type="molecule type" value="Genomic_DNA"/>
</dbReference>
<dbReference type="PATRIC" id="fig|1618986.3.peg.633"/>
<dbReference type="InterPro" id="IPR024072">
    <property type="entry name" value="DHFR-like_dom_sf"/>
</dbReference>
<dbReference type="PRINTS" id="PR00070">
    <property type="entry name" value="DHFR"/>
</dbReference>
<dbReference type="EC" id="1.5.1.3" evidence="3"/>
<dbReference type="InterPro" id="IPR017925">
    <property type="entry name" value="DHFR_CS"/>
</dbReference>
<evidence type="ECO:0000256" key="2">
    <source>
        <dbReference type="ARBA" id="ARBA00009539"/>
    </source>
</evidence>
<feature type="domain" description="DHFR" evidence="8">
    <location>
        <begin position="2"/>
        <end position="69"/>
    </location>
</feature>
<sequence length="69" mass="7680">MEIVIIAAVAENGVIGRDGKLPWHIPEDLRRFRQLTLGHCVIMGRKTFESIGKPLDGRKNIVITSQKGV</sequence>
<dbReference type="GO" id="GO:0046654">
    <property type="term" value="P:tetrahydrofolate biosynthetic process"/>
    <property type="evidence" value="ECO:0007669"/>
    <property type="project" value="UniProtKB-UniPathway"/>
</dbReference>
<evidence type="ECO:0000313" key="10">
    <source>
        <dbReference type="Proteomes" id="UP000033865"/>
    </source>
</evidence>
<dbReference type="GO" id="GO:0006730">
    <property type="term" value="P:one-carbon metabolic process"/>
    <property type="evidence" value="ECO:0007669"/>
    <property type="project" value="UniProtKB-KW"/>
</dbReference>
<dbReference type="PROSITE" id="PS51330">
    <property type="entry name" value="DHFR_2"/>
    <property type="match status" value="1"/>
</dbReference>
<keyword evidence="4" id="KW-0554">One-carbon metabolism</keyword>
<accession>A0A0G1XUY2</accession>
<comment type="pathway">
    <text evidence="1">Cofactor biosynthesis; tetrahydrofolate biosynthesis; 5,6,7,8-tetrahydrofolate from 7,8-dihydrofolate: step 1/1.</text>
</comment>
<dbReference type="Pfam" id="PF00186">
    <property type="entry name" value="DHFR_1"/>
    <property type="match status" value="1"/>
</dbReference>
<name>A0A0G1XUY2_9BACT</name>
<dbReference type="AlphaFoldDB" id="A0A0G1XUY2"/>
<organism evidence="9 10">
    <name type="scientific">Candidatus Uhrbacteria bacterium GW2011_GWC2_53_7</name>
    <dbReference type="NCBI Taxonomy" id="1618986"/>
    <lineage>
        <taxon>Bacteria</taxon>
        <taxon>Candidatus Uhriibacteriota</taxon>
    </lineage>
</organism>
<dbReference type="PROSITE" id="PS00075">
    <property type="entry name" value="DHFR_1"/>
    <property type="match status" value="1"/>
</dbReference>
<dbReference type="CDD" id="cd00209">
    <property type="entry name" value="DHFR"/>
    <property type="match status" value="1"/>
</dbReference>